<comment type="similarity">
    <text evidence="2">Belongs to the etk/wzc family.</text>
</comment>
<feature type="domain" description="Polysaccharide chain length determinant N-terminal" evidence="15">
    <location>
        <begin position="27"/>
        <end position="110"/>
    </location>
</feature>
<evidence type="ECO:0000256" key="14">
    <source>
        <dbReference type="SAM" id="Phobius"/>
    </source>
</evidence>
<evidence type="ECO:0000256" key="8">
    <source>
        <dbReference type="ARBA" id="ARBA00022777"/>
    </source>
</evidence>
<evidence type="ECO:0000313" key="18">
    <source>
        <dbReference type="EMBL" id="SDR48013.1"/>
    </source>
</evidence>
<keyword evidence="9" id="KW-0067">ATP-binding</keyword>
<name>A0A1H1JDQ0_9BURK</name>
<protein>
    <submittedName>
        <fullName evidence="18">Tyrosine-protein kinase Etk/Wzc</fullName>
    </submittedName>
</protein>
<dbReference type="GO" id="GO:0004713">
    <property type="term" value="F:protein tyrosine kinase activity"/>
    <property type="evidence" value="ECO:0007669"/>
    <property type="project" value="UniProtKB-KW"/>
</dbReference>
<dbReference type="InterPro" id="IPR027417">
    <property type="entry name" value="P-loop_NTPase"/>
</dbReference>
<keyword evidence="3" id="KW-1003">Cell membrane</keyword>
<evidence type="ECO:0000256" key="12">
    <source>
        <dbReference type="ARBA" id="ARBA00023137"/>
    </source>
</evidence>
<dbReference type="GO" id="GO:0005886">
    <property type="term" value="C:plasma membrane"/>
    <property type="evidence" value="ECO:0007669"/>
    <property type="project" value="UniProtKB-SubCell"/>
</dbReference>
<evidence type="ECO:0000256" key="6">
    <source>
        <dbReference type="ARBA" id="ARBA00022692"/>
    </source>
</evidence>
<dbReference type="PANTHER" id="PTHR32309">
    <property type="entry name" value="TYROSINE-PROTEIN KINASE"/>
    <property type="match status" value="1"/>
</dbReference>
<evidence type="ECO:0000256" key="11">
    <source>
        <dbReference type="ARBA" id="ARBA00023136"/>
    </source>
</evidence>
<keyword evidence="4" id="KW-0997">Cell inner membrane</keyword>
<dbReference type="Pfam" id="PF02706">
    <property type="entry name" value="Wzz"/>
    <property type="match status" value="1"/>
</dbReference>
<evidence type="ECO:0000256" key="7">
    <source>
        <dbReference type="ARBA" id="ARBA00022741"/>
    </source>
</evidence>
<dbReference type="InterPro" id="IPR005702">
    <property type="entry name" value="Wzc-like_C"/>
</dbReference>
<dbReference type="GO" id="GO:0005524">
    <property type="term" value="F:ATP binding"/>
    <property type="evidence" value="ECO:0007669"/>
    <property type="project" value="UniProtKB-KW"/>
</dbReference>
<keyword evidence="6 14" id="KW-0812">Transmembrane</keyword>
<organism evidence="18 19">
    <name type="scientific">Paraburkholderia fungorum</name>
    <dbReference type="NCBI Taxonomy" id="134537"/>
    <lineage>
        <taxon>Bacteria</taxon>
        <taxon>Pseudomonadati</taxon>
        <taxon>Pseudomonadota</taxon>
        <taxon>Betaproteobacteria</taxon>
        <taxon>Burkholderiales</taxon>
        <taxon>Burkholderiaceae</taxon>
        <taxon>Paraburkholderia</taxon>
    </lineage>
</organism>
<dbReference type="Proteomes" id="UP000183487">
    <property type="component" value="Unassembled WGS sequence"/>
</dbReference>
<accession>A0A1H1JDQ0</accession>
<feature type="transmembrane region" description="Helical" evidence="14">
    <location>
        <begin position="32"/>
        <end position="50"/>
    </location>
</feature>
<evidence type="ECO:0000256" key="5">
    <source>
        <dbReference type="ARBA" id="ARBA00022679"/>
    </source>
</evidence>
<feature type="domain" description="Tyrosine-protein kinase G-rich" evidence="17">
    <location>
        <begin position="389"/>
        <end position="469"/>
    </location>
</feature>
<evidence type="ECO:0000256" key="10">
    <source>
        <dbReference type="ARBA" id="ARBA00022989"/>
    </source>
</evidence>
<evidence type="ECO:0000259" key="17">
    <source>
        <dbReference type="Pfam" id="PF13807"/>
    </source>
</evidence>
<feature type="domain" description="AAA" evidence="16">
    <location>
        <begin position="558"/>
        <end position="675"/>
    </location>
</feature>
<evidence type="ECO:0000313" key="19">
    <source>
        <dbReference type="Proteomes" id="UP000183487"/>
    </source>
</evidence>
<dbReference type="AlphaFoldDB" id="A0A1H1JDQ0"/>
<sequence>MNPPYAPHDVRTVEKEFNLAAMLDVFLLYRRMMLWIFGTVSVLGIAAVFLSDPQYQVNIITQVDEGSAATTASSLLGQDLSSMLDVKSSADTEMQVLQSRLVVASAVDNLRLDIEASPARFPLIGRAIARSNTGLTRPGLLGIGGYTWGGERAVVKRFDVPTELEGEPYRLIVLDGGLYRLSGTGLARDVIGRVGTSETFISDNGPITLEISDIHAAIGARFKLIRQSRLEAIDQLQRSLSISELGKDSNVLQVKLRGSDPVLITAILNDIAQHYVHQNEDRKAEQAARSLTFLRGQVPDLRQKLDAAESAYSVVRTRLGSVDLDGEARAVLQQSADNETAISTLRQKRADALTRFEPNNPTVIALDHQIEVLQSQSAGFNQRIDHLPETQRQVVKVQRDVKIANDLYVGLLNNIEQLQILEVGRIGNVRVLDSALLPDQPIRLWRPVLCVVVIVLAFFAAAGTAFARDLLFRGISDPHEIEEQTDLSVFSVVPMANRRGFRWTARGRRKNSPHRPLAFVDPADPAIESLRSLRTALQFSLADSANNVVMFTGPAPNIGKSFIAWNVAAVLSRTGKRVLLVDGDLRRSGLSRAHGCYSAAGLSDVIIGNCTLDAAIRKIERSTLDFLPSGSLPANAADHLSKPGVADLFKTFAEHYDIVIVDTAPLLAVPDAAILAPYSSGNVFLVARASITKPAELEECARRLRQVNVEVKGVVLNGIDRHAGRFRYGSSYGSYHYANSRGEDPRPVIDEVVQ</sequence>
<feature type="transmembrane region" description="Helical" evidence="14">
    <location>
        <begin position="444"/>
        <end position="467"/>
    </location>
</feature>
<proteinExistence type="inferred from homology"/>
<dbReference type="NCBIfam" id="TIGR01007">
    <property type="entry name" value="eps_fam"/>
    <property type="match status" value="1"/>
</dbReference>
<dbReference type="SUPFAM" id="SSF52540">
    <property type="entry name" value="P-loop containing nucleoside triphosphate hydrolases"/>
    <property type="match status" value="1"/>
</dbReference>
<gene>
    <name evidence="18" type="ORF">SAMN05443245_6127</name>
</gene>
<dbReference type="Pfam" id="PF13807">
    <property type="entry name" value="GNVR"/>
    <property type="match status" value="1"/>
</dbReference>
<keyword evidence="10 14" id="KW-1133">Transmembrane helix</keyword>
<evidence type="ECO:0000256" key="13">
    <source>
        <dbReference type="ARBA" id="ARBA00053015"/>
    </source>
</evidence>
<evidence type="ECO:0000256" key="4">
    <source>
        <dbReference type="ARBA" id="ARBA00022519"/>
    </source>
</evidence>
<dbReference type="InterPro" id="IPR003856">
    <property type="entry name" value="LPS_length_determ_N"/>
</dbReference>
<keyword evidence="5" id="KW-0808">Transferase</keyword>
<reference evidence="19" key="1">
    <citation type="submission" date="2016-10" db="EMBL/GenBank/DDBJ databases">
        <authorList>
            <person name="Varghese N."/>
        </authorList>
    </citation>
    <scope>NUCLEOTIDE SEQUENCE [LARGE SCALE GENOMIC DNA]</scope>
    <source>
        <strain evidence="19">GAS106B</strain>
    </source>
</reference>
<dbReference type="Gene3D" id="3.40.50.300">
    <property type="entry name" value="P-loop containing nucleotide triphosphate hydrolases"/>
    <property type="match status" value="1"/>
</dbReference>
<dbReference type="OrthoDB" id="9808257at2"/>
<evidence type="ECO:0000259" key="15">
    <source>
        <dbReference type="Pfam" id="PF02706"/>
    </source>
</evidence>
<dbReference type="PANTHER" id="PTHR32309:SF32">
    <property type="entry name" value="TYROSINE-PROTEIN KINASE ETK-RELATED"/>
    <property type="match status" value="1"/>
</dbReference>
<keyword evidence="19" id="KW-1185">Reference proteome</keyword>
<dbReference type="InterPro" id="IPR050445">
    <property type="entry name" value="Bact_polysacc_biosynth/exp"/>
</dbReference>
<dbReference type="CDD" id="cd05387">
    <property type="entry name" value="BY-kinase"/>
    <property type="match status" value="1"/>
</dbReference>
<comment type="catalytic activity">
    <reaction evidence="13">
        <text>L-tyrosyl-[protein] + ATP = O-phospho-L-tyrosyl-[protein] + ADP + H(+)</text>
        <dbReference type="Rhea" id="RHEA:10596"/>
        <dbReference type="Rhea" id="RHEA-COMP:10136"/>
        <dbReference type="Rhea" id="RHEA-COMP:20101"/>
        <dbReference type="ChEBI" id="CHEBI:15378"/>
        <dbReference type="ChEBI" id="CHEBI:30616"/>
        <dbReference type="ChEBI" id="CHEBI:46858"/>
        <dbReference type="ChEBI" id="CHEBI:61978"/>
        <dbReference type="ChEBI" id="CHEBI:456216"/>
    </reaction>
</comment>
<evidence type="ECO:0000259" key="16">
    <source>
        <dbReference type="Pfam" id="PF13614"/>
    </source>
</evidence>
<evidence type="ECO:0000256" key="3">
    <source>
        <dbReference type="ARBA" id="ARBA00022475"/>
    </source>
</evidence>
<dbReference type="InterPro" id="IPR025669">
    <property type="entry name" value="AAA_dom"/>
</dbReference>
<keyword evidence="11 14" id="KW-0472">Membrane</keyword>
<evidence type="ECO:0000256" key="2">
    <source>
        <dbReference type="ARBA" id="ARBA00008883"/>
    </source>
</evidence>
<evidence type="ECO:0000256" key="1">
    <source>
        <dbReference type="ARBA" id="ARBA00004429"/>
    </source>
</evidence>
<dbReference type="InterPro" id="IPR032807">
    <property type="entry name" value="GNVR"/>
</dbReference>
<keyword evidence="8 18" id="KW-0418">Kinase</keyword>
<evidence type="ECO:0000256" key="9">
    <source>
        <dbReference type="ARBA" id="ARBA00022840"/>
    </source>
</evidence>
<dbReference type="RefSeq" id="WP_074771378.1">
    <property type="nucleotide sequence ID" value="NZ_FNKP01000003.1"/>
</dbReference>
<comment type="subcellular location">
    <subcellularLocation>
        <location evidence="1">Cell inner membrane</location>
        <topology evidence="1">Multi-pass membrane protein</topology>
    </subcellularLocation>
</comment>
<keyword evidence="7" id="KW-0547">Nucleotide-binding</keyword>
<dbReference type="Pfam" id="PF13614">
    <property type="entry name" value="AAA_31"/>
    <property type="match status" value="1"/>
</dbReference>
<keyword evidence="12" id="KW-0829">Tyrosine-protein kinase</keyword>
<dbReference type="Pfam" id="PF23607">
    <property type="entry name" value="WZC_N"/>
    <property type="match status" value="1"/>
</dbReference>
<dbReference type="EMBL" id="FNKP01000003">
    <property type="protein sequence ID" value="SDR48013.1"/>
    <property type="molecule type" value="Genomic_DNA"/>
</dbReference>